<dbReference type="InterPro" id="IPR038087">
    <property type="entry name" value="RNAP_delta_N_dom_sf"/>
</dbReference>
<evidence type="ECO:0000313" key="3">
    <source>
        <dbReference type="Proteomes" id="UP000019450"/>
    </source>
</evidence>
<proteinExistence type="predicted"/>
<name>W8GGA3_9MOLU</name>
<accession>W8GGA3</accession>
<reference evidence="2 3" key="1">
    <citation type="journal article" date="2014" name="Genome Biol. Evol.">
        <title>Phylogenomics of "Candidatus Hepatoplasma crinochetorum," a Lineage of Mollicutes Associated with Noninsect Arthropods.</title>
        <authorList>
            <person name="Leclercq S."/>
            <person name="Dittmer J."/>
            <person name="Bouchon D."/>
            <person name="Cordaux R."/>
        </authorList>
    </citation>
    <scope>NUCLEOTIDE SEQUENCE [LARGE SCALE GENOMIC DNA]</scope>
    <source>
        <strain evidence="2 3">Av</strain>
    </source>
</reference>
<dbReference type="Gene3D" id="1.10.10.1250">
    <property type="entry name" value="RNA polymerase, subunit delta, N-terminal domain"/>
    <property type="match status" value="1"/>
</dbReference>
<gene>
    <name evidence="2" type="ORF">X271_00528</name>
</gene>
<organism evidence="2 3">
    <name type="scientific">Candidatus Hepatoplasma crinochetorum Av</name>
    <dbReference type="NCBI Taxonomy" id="1427984"/>
    <lineage>
        <taxon>Bacteria</taxon>
        <taxon>Bacillati</taxon>
        <taxon>Mycoplasmatota</taxon>
        <taxon>Mollicutes</taxon>
        <taxon>Candidatus Hepatoplasmataceae</taxon>
        <taxon>Candidatus Hepatoplasma</taxon>
    </lineage>
</organism>
<dbReference type="RefSeq" id="WP_025208915.1">
    <property type="nucleotide sequence ID" value="NZ_CP006932.1"/>
</dbReference>
<dbReference type="KEGG" id="hcr:X271_00528"/>
<protein>
    <recommendedName>
        <fullName evidence="4">RNAP delta factor</fullName>
    </recommendedName>
</protein>
<feature type="region of interest" description="Disordered" evidence="1">
    <location>
        <begin position="95"/>
        <end position="126"/>
    </location>
</feature>
<dbReference type="EMBL" id="CP006932">
    <property type="protein sequence ID" value="AHK22628.1"/>
    <property type="molecule type" value="Genomic_DNA"/>
</dbReference>
<dbReference type="HOGENOM" id="CLU_1977514_0_0_14"/>
<evidence type="ECO:0000256" key="1">
    <source>
        <dbReference type="SAM" id="MobiDB-lite"/>
    </source>
</evidence>
<evidence type="ECO:0000313" key="2">
    <source>
        <dbReference type="EMBL" id="AHK22628.1"/>
    </source>
</evidence>
<feature type="compositionally biased region" description="Acidic residues" evidence="1">
    <location>
        <begin position="102"/>
        <end position="113"/>
    </location>
</feature>
<dbReference type="STRING" id="1427984.X271_00528"/>
<dbReference type="AlphaFoldDB" id="W8GGA3"/>
<dbReference type="Proteomes" id="UP000019450">
    <property type="component" value="Chromosome"/>
</dbReference>
<evidence type="ECO:0008006" key="4">
    <source>
        <dbReference type="Google" id="ProtNLM"/>
    </source>
</evidence>
<keyword evidence="3" id="KW-1185">Reference proteome</keyword>
<sequence>MLNVDLAIDFITKTGKKKFSEVWDHVKDDLFLEIKTIKKEANIKSDFFISMMNDERLIMIGDDTWDLKGKYSLSEIEDINIKVFGNQIEKEDSEELLKDNDLTLDEDEEEEIDTPSIYQEIEEEEN</sequence>